<dbReference type="Pfam" id="PF02836">
    <property type="entry name" value="Glyco_hydro_2_C"/>
    <property type="match status" value="1"/>
</dbReference>
<dbReference type="RefSeq" id="WP_378093303.1">
    <property type="nucleotide sequence ID" value="NZ_JBHSEP010000003.1"/>
</dbReference>
<protein>
    <recommendedName>
        <fullName evidence="3">beta-mannosidase</fullName>
        <ecNumber evidence="3">3.2.1.25</ecNumber>
    </recommendedName>
</protein>
<proteinExistence type="inferred from homology"/>
<dbReference type="GO" id="GO:0016787">
    <property type="term" value="F:hydrolase activity"/>
    <property type="evidence" value="ECO:0007669"/>
    <property type="project" value="UniProtKB-KW"/>
</dbReference>
<evidence type="ECO:0000313" key="11">
    <source>
        <dbReference type="Proteomes" id="UP001596028"/>
    </source>
</evidence>
<dbReference type="EC" id="3.2.1.25" evidence="3"/>
<evidence type="ECO:0000256" key="2">
    <source>
        <dbReference type="ARBA" id="ARBA00007401"/>
    </source>
</evidence>
<dbReference type="SUPFAM" id="SSF49785">
    <property type="entry name" value="Galactose-binding domain-like"/>
    <property type="match status" value="1"/>
</dbReference>
<dbReference type="Pfam" id="PF22666">
    <property type="entry name" value="Glyco_hydro_2_N2"/>
    <property type="match status" value="1"/>
</dbReference>
<comment type="catalytic activity">
    <reaction evidence="1">
        <text>Hydrolysis of terminal, non-reducing beta-D-mannose residues in beta-D-mannosides.</text>
        <dbReference type="EC" id="3.2.1.25"/>
    </reaction>
</comment>
<dbReference type="Proteomes" id="UP001596028">
    <property type="component" value="Unassembled WGS sequence"/>
</dbReference>
<keyword evidence="4" id="KW-0732">Signal</keyword>
<dbReference type="Pfam" id="PF00703">
    <property type="entry name" value="Glyco_hydro_2"/>
    <property type="match status" value="1"/>
</dbReference>
<gene>
    <name evidence="10" type="ORF">ACFO3S_05870</name>
</gene>
<dbReference type="InterPro" id="IPR006102">
    <property type="entry name" value="Ig-like_GH2"/>
</dbReference>
<name>A0ABV9F9N6_9BACL</name>
<keyword evidence="11" id="KW-1185">Reference proteome</keyword>
<evidence type="ECO:0000256" key="6">
    <source>
        <dbReference type="ARBA" id="ARBA00023295"/>
    </source>
</evidence>
<sequence length="746" mass="85605">MGIKIEMQWEVGWSDSLQEPPKRWVPSVVPGAVQLDWARAENWGHHSYGDNWRQYEWMERKYWTYRSTLDTVPAEEGQRLVFVSKGIDYHFHIRANGRTILSQEGMFTPVELDLTEQMDADDGRIELEVVIEPAPKLEGAEGRSQAAHSCKPAVSYGWDWHPRLIPLGIWDDTYAEIRTQAHIAAAEVRYELDADRNRAKLTLDARLNGAGTGEWVWKMADPEGNPVFERRIPVAGDSVQAFHTLEQPRLWWPHDHGDQPLYRSEVYLSGTGGDEGEAEVHRQAIGFRKVRLVVHEGGWKEPSQFPKSRSLPPITMEINGRTIFCKGTNWVNPSIFPGTIDSDDYRSLLELAKAANMNLLRVWGGGIVNKESFFEQCDEMGLMVWQEFPLACNLYPDTPEYLRVLDQESRSIVLRLRKHASVVLWCGGNELFNAWSKMTDQSLPLRLLNANCYELDPGTPFLMTSPLEGMGHGHYMFRYRTGEDVLEAMPRASNTAYTEFGVPSPSSVEQLQSFIPEDELFPPRPGTAWESHHAFNALSPEMWLMQDQLDHYFGRYETLEQLVEYGQLLQSEGYKCIYEEARRQKPRCSMALNWCYNEPWPTAANNSLVMWPDKPKPAYYAVQASCRPVLASARIPKFVWHEGEWFEPELWLLNDSPEEVPGGRVDAYLTLESGERRLLLEWKYDGMRANENRRGPTARFRLPASGAERMKLELVVAARPELNSAYTLLYRASDRPSPPKRSTLNF</sequence>
<evidence type="ECO:0000313" key="10">
    <source>
        <dbReference type="EMBL" id="MFC4597760.1"/>
    </source>
</evidence>
<feature type="domain" description="Glycoside hydrolase family 2 catalytic" evidence="8">
    <location>
        <begin position="316"/>
        <end position="431"/>
    </location>
</feature>
<dbReference type="InterPro" id="IPR017853">
    <property type="entry name" value="GH"/>
</dbReference>
<dbReference type="SUPFAM" id="SSF49303">
    <property type="entry name" value="beta-Galactosidase/glucuronidase domain"/>
    <property type="match status" value="1"/>
</dbReference>
<dbReference type="InterPro" id="IPR054593">
    <property type="entry name" value="Beta-mannosidase-like_N2"/>
</dbReference>
<organism evidence="10 11">
    <name type="scientific">Cohnella hongkongensis</name>
    <dbReference type="NCBI Taxonomy" id="178337"/>
    <lineage>
        <taxon>Bacteria</taxon>
        <taxon>Bacillati</taxon>
        <taxon>Bacillota</taxon>
        <taxon>Bacilli</taxon>
        <taxon>Bacillales</taxon>
        <taxon>Paenibacillaceae</taxon>
        <taxon>Cohnella</taxon>
    </lineage>
</organism>
<dbReference type="InterPro" id="IPR036156">
    <property type="entry name" value="Beta-gal/glucu_dom_sf"/>
</dbReference>
<evidence type="ECO:0000259" key="8">
    <source>
        <dbReference type="Pfam" id="PF02836"/>
    </source>
</evidence>
<dbReference type="Gene3D" id="2.60.120.260">
    <property type="entry name" value="Galactose-binding domain-like"/>
    <property type="match status" value="1"/>
</dbReference>
<feature type="domain" description="Glycoside hydrolase family 2 immunoglobulin-like beta-sandwich" evidence="7">
    <location>
        <begin position="181"/>
        <end position="288"/>
    </location>
</feature>
<evidence type="ECO:0000256" key="1">
    <source>
        <dbReference type="ARBA" id="ARBA00000829"/>
    </source>
</evidence>
<evidence type="ECO:0000259" key="7">
    <source>
        <dbReference type="Pfam" id="PF00703"/>
    </source>
</evidence>
<evidence type="ECO:0000259" key="9">
    <source>
        <dbReference type="Pfam" id="PF22666"/>
    </source>
</evidence>
<keyword evidence="5 10" id="KW-0378">Hydrolase</keyword>
<reference evidence="11" key="1">
    <citation type="journal article" date="2019" name="Int. J. Syst. Evol. Microbiol.">
        <title>The Global Catalogue of Microorganisms (GCM) 10K type strain sequencing project: providing services to taxonomists for standard genome sequencing and annotation.</title>
        <authorList>
            <consortium name="The Broad Institute Genomics Platform"/>
            <consortium name="The Broad Institute Genome Sequencing Center for Infectious Disease"/>
            <person name="Wu L."/>
            <person name="Ma J."/>
        </authorList>
    </citation>
    <scope>NUCLEOTIDE SEQUENCE [LARGE SCALE GENOMIC DNA]</scope>
    <source>
        <strain evidence="11">CCUG 49571</strain>
    </source>
</reference>
<dbReference type="InterPro" id="IPR006103">
    <property type="entry name" value="Glyco_hydro_2_cat"/>
</dbReference>
<feature type="domain" description="Beta-mannosidase-like galactose-binding" evidence="9">
    <location>
        <begin position="22"/>
        <end position="170"/>
    </location>
</feature>
<evidence type="ECO:0000256" key="3">
    <source>
        <dbReference type="ARBA" id="ARBA00012754"/>
    </source>
</evidence>
<accession>A0ABV9F9N6</accession>
<dbReference type="Gene3D" id="2.60.40.10">
    <property type="entry name" value="Immunoglobulins"/>
    <property type="match status" value="1"/>
</dbReference>
<evidence type="ECO:0000256" key="5">
    <source>
        <dbReference type="ARBA" id="ARBA00022801"/>
    </source>
</evidence>
<dbReference type="InterPro" id="IPR050887">
    <property type="entry name" value="Beta-mannosidase_GH2"/>
</dbReference>
<keyword evidence="6" id="KW-0326">Glycosidase</keyword>
<dbReference type="EMBL" id="JBHSEP010000003">
    <property type="protein sequence ID" value="MFC4597760.1"/>
    <property type="molecule type" value="Genomic_DNA"/>
</dbReference>
<dbReference type="PANTHER" id="PTHR43730">
    <property type="entry name" value="BETA-MANNOSIDASE"/>
    <property type="match status" value="1"/>
</dbReference>
<dbReference type="PANTHER" id="PTHR43730:SF1">
    <property type="entry name" value="BETA-MANNOSIDASE"/>
    <property type="match status" value="1"/>
</dbReference>
<dbReference type="InterPro" id="IPR013783">
    <property type="entry name" value="Ig-like_fold"/>
</dbReference>
<comment type="caution">
    <text evidence="10">The sequence shown here is derived from an EMBL/GenBank/DDBJ whole genome shotgun (WGS) entry which is preliminary data.</text>
</comment>
<dbReference type="SUPFAM" id="SSF51445">
    <property type="entry name" value="(Trans)glycosidases"/>
    <property type="match status" value="1"/>
</dbReference>
<evidence type="ECO:0000256" key="4">
    <source>
        <dbReference type="ARBA" id="ARBA00022729"/>
    </source>
</evidence>
<dbReference type="Gene3D" id="3.20.20.80">
    <property type="entry name" value="Glycosidases"/>
    <property type="match status" value="1"/>
</dbReference>
<comment type="similarity">
    <text evidence="2">Belongs to the glycosyl hydrolase 2 family.</text>
</comment>
<dbReference type="InterPro" id="IPR008979">
    <property type="entry name" value="Galactose-bd-like_sf"/>
</dbReference>